<evidence type="ECO:0000313" key="9">
    <source>
        <dbReference type="Ensembl" id="ENSSORP00005009781.1"/>
    </source>
</evidence>
<dbReference type="GO" id="GO:0005576">
    <property type="term" value="C:extracellular region"/>
    <property type="evidence" value="ECO:0007669"/>
    <property type="project" value="UniProtKB-SubCell"/>
</dbReference>
<dbReference type="Ensembl" id="ENSSORT00005010107.1">
    <property type="protein sequence ID" value="ENSSORP00005009781.1"/>
    <property type="gene ID" value="ENSSORG00005005339.1"/>
</dbReference>
<sequence length="448" mass="50977">MKLILLSVVGLLLVVGEGTADRILSRRTKRELASPLHVGGIRDPFGSYCQRRGGCCPGRDDLCTVPYLDTICYCDLFCNRTVSDCCPDFWGHCLGVQPPFIGTCERNGNRFFTGQTYKENCNLCTCGTTGRWECEQHACLIESDMIRAVNRGNYGWKAANYSQFYGMTLDEGIRNQTTLPLYFNSVEKWPGKIHEPLDQGNCAASWAFSTAAVASDRISIQSMGHMTPQLSPQNLISCDTRNQGGCAGGRVDGAWWYLRRRGVVTEDCYPYRPPQQTPAEVGRCMMQSRSIGRGKRQATQRCPNTHNYHNDIYQSTPPYRLSSNEKEIMKEIMDNGPVQAIMEVHEDFFVYKSGIYKHTDVSFTKLPQYRKHGTHSVRIIGWGEERNFDGTSKKYWIAANSWGKNWGEDGYFRIARGDNECEIEAFVIGVWGRITMEDIYHIRHLRYL</sequence>
<dbReference type="Gene3D" id="3.90.70.10">
    <property type="entry name" value="Cysteine proteinases"/>
    <property type="match status" value="1"/>
</dbReference>
<reference evidence="9" key="2">
    <citation type="submission" date="2025-08" db="UniProtKB">
        <authorList>
            <consortium name="Ensembl"/>
        </authorList>
    </citation>
    <scope>IDENTIFICATION</scope>
</reference>
<dbReference type="InterPro" id="IPR038765">
    <property type="entry name" value="Papain-like_cys_pep_sf"/>
</dbReference>
<comment type="similarity">
    <text evidence="2">Belongs to the peptidase C1 family.</text>
</comment>
<reference evidence="9" key="3">
    <citation type="submission" date="2025-09" db="UniProtKB">
        <authorList>
            <consortium name="Ensembl"/>
        </authorList>
    </citation>
    <scope>IDENTIFICATION</scope>
</reference>
<evidence type="ECO:0000259" key="8">
    <source>
        <dbReference type="PROSITE" id="PS50958"/>
    </source>
</evidence>
<evidence type="ECO:0000256" key="3">
    <source>
        <dbReference type="ARBA" id="ARBA00022525"/>
    </source>
</evidence>
<evidence type="ECO:0000256" key="7">
    <source>
        <dbReference type="SAM" id="SignalP"/>
    </source>
</evidence>
<reference evidence="9" key="1">
    <citation type="submission" date="2019-06" db="EMBL/GenBank/DDBJ databases">
        <authorList>
            <consortium name="Wellcome Sanger Institute Data Sharing"/>
        </authorList>
    </citation>
    <scope>NUCLEOTIDE SEQUENCE [LARGE SCALE GENOMIC DNA]</scope>
</reference>
<feature type="compositionally biased region" description="Polar residues" evidence="6">
    <location>
        <begin position="299"/>
        <end position="316"/>
    </location>
</feature>
<dbReference type="CDD" id="cd02620">
    <property type="entry name" value="Peptidase_C1A_CathepsinB"/>
    <property type="match status" value="1"/>
</dbReference>
<dbReference type="GO" id="GO:0030414">
    <property type="term" value="F:peptidase inhibitor activity"/>
    <property type="evidence" value="ECO:0007669"/>
    <property type="project" value="InterPro"/>
</dbReference>
<evidence type="ECO:0000256" key="1">
    <source>
        <dbReference type="ARBA" id="ARBA00004613"/>
    </source>
</evidence>
<evidence type="ECO:0000256" key="2">
    <source>
        <dbReference type="ARBA" id="ARBA00008455"/>
    </source>
</evidence>
<dbReference type="SMART" id="SM00645">
    <property type="entry name" value="Pept_C1"/>
    <property type="match status" value="1"/>
</dbReference>
<dbReference type="InterPro" id="IPR013128">
    <property type="entry name" value="Peptidase_C1A"/>
</dbReference>
<proteinExistence type="inferred from homology"/>
<dbReference type="InterPro" id="IPR001212">
    <property type="entry name" value="Somatomedin_B_dom"/>
</dbReference>
<dbReference type="InterPro" id="IPR036201">
    <property type="entry name" value="Pacifastin_dom_sf"/>
</dbReference>
<feature type="region of interest" description="Disordered" evidence="6">
    <location>
        <begin position="292"/>
        <end position="316"/>
    </location>
</feature>
<evidence type="ECO:0000256" key="6">
    <source>
        <dbReference type="SAM" id="MobiDB-lite"/>
    </source>
</evidence>
<keyword evidence="10" id="KW-1185">Reference proteome</keyword>
<keyword evidence="3" id="KW-0964">Secreted</keyword>
<evidence type="ECO:0000256" key="5">
    <source>
        <dbReference type="ARBA" id="ARBA00023180"/>
    </source>
</evidence>
<feature type="chain" id="PRO_5025554345" description="SMB domain-containing protein" evidence="7">
    <location>
        <begin position="21"/>
        <end position="448"/>
    </location>
</feature>
<dbReference type="PRINTS" id="PR00705">
    <property type="entry name" value="PAPAIN"/>
</dbReference>
<dbReference type="PANTHER" id="PTHR12411">
    <property type="entry name" value="CYSTEINE PROTEASE FAMILY C1-RELATED"/>
    <property type="match status" value="1"/>
</dbReference>
<dbReference type="FunFam" id="3.90.70.10:FF:000037">
    <property type="entry name" value="Tubulointerstitial nephritis antigen-like 1"/>
    <property type="match status" value="1"/>
</dbReference>
<dbReference type="PROSITE" id="PS00524">
    <property type="entry name" value="SMB_1"/>
    <property type="match status" value="1"/>
</dbReference>
<feature type="signal peptide" evidence="7">
    <location>
        <begin position="1"/>
        <end position="20"/>
    </location>
</feature>
<dbReference type="Proteomes" id="UP000472271">
    <property type="component" value="Chromosome 11"/>
</dbReference>
<accession>A0A672YYJ9</accession>
<evidence type="ECO:0000256" key="4">
    <source>
        <dbReference type="ARBA" id="ARBA00023157"/>
    </source>
</evidence>
<dbReference type="PROSITE" id="PS50958">
    <property type="entry name" value="SMB_2"/>
    <property type="match status" value="1"/>
</dbReference>
<dbReference type="InterPro" id="IPR025661">
    <property type="entry name" value="Pept_asp_AS"/>
</dbReference>
<comment type="subcellular location">
    <subcellularLocation>
        <location evidence="1">Secreted</location>
    </subcellularLocation>
</comment>
<dbReference type="SUPFAM" id="SSF54001">
    <property type="entry name" value="Cysteine proteinases"/>
    <property type="match status" value="1"/>
</dbReference>
<gene>
    <name evidence="9" type="primary">tinagl1</name>
</gene>
<dbReference type="PROSITE" id="PS00640">
    <property type="entry name" value="THIOL_PROTEASE_ASN"/>
    <property type="match status" value="1"/>
</dbReference>
<dbReference type="PROSITE" id="PS00639">
    <property type="entry name" value="THIOL_PROTEASE_HIS"/>
    <property type="match status" value="1"/>
</dbReference>
<name>A0A672YYJ9_9TELE</name>
<keyword evidence="7" id="KW-0732">Signal</keyword>
<dbReference type="InterPro" id="IPR000668">
    <property type="entry name" value="Peptidase_C1A_C"/>
</dbReference>
<dbReference type="GO" id="GO:0006508">
    <property type="term" value="P:proteolysis"/>
    <property type="evidence" value="ECO:0007669"/>
    <property type="project" value="InterPro"/>
</dbReference>
<dbReference type="SUPFAM" id="SSF57283">
    <property type="entry name" value="PMP inhibitors"/>
    <property type="match status" value="1"/>
</dbReference>
<evidence type="ECO:0000313" key="10">
    <source>
        <dbReference type="Proteomes" id="UP000472271"/>
    </source>
</evidence>
<keyword evidence="5" id="KW-0325">Glycoprotein</keyword>
<organism evidence="9 10">
    <name type="scientific">Sphaeramia orbicularis</name>
    <name type="common">orbiculate cardinalfish</name>
    <dbReference type="NCBI Taxonomy" id="375764"/>
    <lineage>
        <taxon>Eukaryota</taxon>
        <taxon>Metazoa</taxon>
        <taxon>Chordata</taxon>
        <taxon>Craniata</taxon>
        <taxon>Vertebrata</taxon>
        <taxon>Euteleostomi</taxon>
        <taxon>Actinopterygii</taxon>
        <taxon>Neopterygii</taxon>
        <taxon>Teleostei</taxon>
        <taxon>Neoteleostei</taxon>
        <taxon>Acanthomorphata</taxon>
        <taxon>Gobiaria</taxon>
        <taxon>Kurtiformes</taxon>
        <taxon>Apogonoidei</taxon>
        <taxon>Apogonidae</taxon>
        <taxon>Apogoninae</taxon>
        <taxon>Sphaeramia</taxon>
    </lineage>
</organism>
<feature type="domain" description="SMB" evidence="8">
    <location>
        <begin position="51"/>
        <end position="99"/>
    </location>
</feature>
<protein>
    <recommendedName>
        <fullName evidence="8">SMB domain-containing protein</fullName>
    </recommendedName>
</protein>
<keyword evidence="4" id="KW-1015">Disulfide bond</keyword>
<dbReference type="InterPro" id="IPR025660">
    <property type="entry name" value="Pept_his_AS"/>
</dbReference>
<dbReference type="GO" id="GO:0008234">
    <property type="term" value="F:cysteine-type peptidase activity"/>
    <property type="evidence" value="ECO:0007669"/>
    <property type="project" value="InterPro"/>
</dbReference>
<dbReference type="AlphaFoldDB" id="A0A672YYJ9"/>
<dbReference type="Pfam" id="PF00112">
    <property type="entry name" value="Peptidase_C1"/>
    <property type="match status" value="1"/>
</dbReference>